<dbReference type="InterPro" id="IPR016181">
    <property type="entry name" value="Acyl_CoA_acyltransferase"/>
</dbReference>
<dbReference type="CDD" id="cd04301">
    <property type="entry name" value="NAT_SF"/>
    <property type="match status" value="1"/>
</dbReference>
<dbReference type="InterPro" id="IPR052564">
    <property type="entry name" value="N-acetyltrans/Recomb-assoc"/>
</dbReference>
<gene>
    <name evidence="2" type="ORF">A6770_37815</name>
</gene>
<evidence type="ECO:0000313" key="2">
    <source>
        <dbReference type="EMBL" id="RCJ40603.1"/>
    </source>
</evidence>
<dbReference type="SUPFAM" id="SSF55729">
    <property type="entry name" value="Acyl-CoA N-acyltransferases (Nat)"/>
    <property type="match status" value="1"/>
</dbReference>
<evidence type="ECO:0000259" key="1">
    <source>
        <dbReference type="PROSITE" id="PS51186"/>
    </source>
</evidence>
<dbReference type="PANTHER" id="PTHR43451:SF1">
    <property type="entry name" value="ACETYLTRANSFERASE"/>
    <property type="match status" value="1"/>
</dbReference>
<dbReference type="Gene3D" id="3.40.630.30">
    <property type="match status" value="1"/>
</dbReference>
<dbReference type="InterPro" id="IPR000182">
    <property type="entry name" value="GNAT_dom"/>
</dbReference>
<dbReference type="GO" id="GO:0016747">
    <property type="term" value="F:acyltransferase activity, transferring groups other than amino-acyl groups"/>
    <property type="evidence" value="ECO:0007669"/>
    <property type="project" value="InterPro"/>
</dbReference>
<name>A0A367RXZ9_9NOSO</name>
<evidence type="ECO:0000313" key="3">
    <source>
        <dbReference type="Proteomes" id="UP000252107"/>
    </source>
</evidence>
<organism evidence="2 3">
    <name type="scientific">Nostoc minutum NIES-26</name>
    <dbReference type="NCBI Taxonomy" id="1844469"/>
    <lineage>
        <taxon>Bacteria</taxon>
        <taxon>Bacillati</taxon>
        <taxon>Cyanobacteriota</taxon>
        <taxon>Cyanophyceae</taxon>
        <taxon>Nostocales</taxon>
        <taxon>Nostocaceae</taxon>
        <taxon>Nostoc</taxon>
    </lineage>
</organism>
<keyword evidence="3" id="KW-1185">Reference proteome</keyword>
<reference evidence="2" key="1">
    <citation type="submission" date="2016-04" db="EMBL/GenBank/DDBJ databases">
        <authorList>
            <person name="Tabuchi Yagui T.R."/>
        </authorList>
    </citation>
    <scope>NUCLEOTIDE SEQUENCE [LARGE SCALE GENOMIC DNA]</scope>
    <source>
        <strain evidence="2">NIES-26</strain>
    </source>
</reference>
<dbReference type="Proteomes" id="UP000252107">
    <property type="component" value="Unassembled WGS sequence"/>
</dbReference>
<comment type="caution">
    <text evidence="2">The sequence shown here is derived from an EMBL/GenBank/DDBJ whole genome shotgun (WGS) entry which is preliminary data.</text>
</comment>
<dbReference type="PANTHER" id="PTHR43451">
    <property type="entry name" value="ACETYLTRANSFERASE (GNAT) FAMILY PROTEIN"/>
    <property type="match status" value="1"/>
</dbReference>
<dbReference type="AlphaFoldDB" id="A0A367RXZ9"/>
<feature type="domain" description="N-acetyltransferase" evidence="1">
    <location>
        <begin position="9"/>
        <end position="161"/>
    </location>
</feature>
<dbReference type="PROSITE" id="PS51186">
    <property type="entry name" value="GNAT"/>
    <property type="match status" value="1"/>
</dbReference>
<protein>
    <recommendedName>
        <fullName evidence="1">N-acetyltransferase domain-containing protein</fullName>
    </recommendedName>
</protein>
<accession>A0A367RXZ9</accession>
<dbReference type="EMBL" id="LXQD01000050">
    <property type="protein sequence ID" value="RCJ40603.1"/>
    <property type="molecule type" value="Genomic_DNA"/>
</dbReference>
<dbReference type="Pfam" id="PF13673">
    <property type="entry name" value="Acetyltransf_10"/>
    <property type="match status" value="1"/>
</dbReference>
<proteinExistence type="predicted"/>
<sequence length="188" mass="21385">MNITQPNYITIRLAQPQDRNRIFDIQRDAIQRLCSRDYSPEQIQGLLNDKHLDNWQGEDTKEIVLVAEIGETIVGFSAYSRYWVNAVYVDPKYVRQGIGTQLLKAIESDALSENINTLAVCASITAKPFYEGSGYQEFGETYILSSTGIHIPCIRMQKWLSSTTEGEQPPSDFLTAICRFLQWILIGK</sequence>